<name>A0A6N2Z384_CLOBU</name>
<accession>A0A6N2Z384</accession>
<protein>
    <submittedName>
        <fullName evidence="1">Uncharacterized protein</fullName>
    </submittedName>
</protein>
<dbReference type="AlphaFoldDB" id="A0A6N2Z384"/>
<dbReference type="EMBL" id="CACRTU010000008">
    <property type="protein sequence ID" value="VYT73749.1"/>
    <property type="molecule type" value="Genomic_DNA"/>
</dbReference>
<organism evidence="1">
    <name type="scientific">Clostridium butyricum</name>
    <dbReference type="NCBI Taxonomy" id="1492"/>
    <lineage>
        <taxon>Bacteria</taxon>
        <taxon>Bacillati</taxon>
        <taxon>Bacillota</taxon>
        <taxon>Clostridia</taxon>
        <taxon>Eubacteriales</taxon>
        <taxon>Clostridiaceae</taxon>
        <taxon>Clostridium</taxon>
    </lineage>
</organism>
<gene>
    <name evidence="1" type="ORF">CBLFYP62_00611</name>
</gene>
<dbReference type="RefSeq" id="WP_003429910.1">
    <property type="nucleotide sequence ID" value="NZ_CACRTU010000008.1"/>
</dbReference>
<sequence length="81" mass="9554">MIDFFKFNKYHSINENIPYTAMKLYNLLNNPVHIDVLFKSYTDETGLDLSINLERLLYLSMMFLFSVGLIEKDGCLIRRAK</sequence>
<reference evidence="1" key="1">
    <citation type="submission" date="2019-11" db="EMBL/GenBank/DDBJ databases">
        <authorList>
            <person name="Feng L."/>
        </authorList>
    </citation>
    <scope>NUCLEOTIDE SEQUENCE</scope>
    <source>
        <strain evidence="1">CButyricumLFYP62</strain>
    </source>
</reference>
<proteinExistence type="predicted"/>
<evidence type="ECO:0000313" key="1">
    <source>
        <dbReference type="EMBL" id="VYT73749.1"/>
    </source>
</evidence>